<keyword evidence="1" id="KW-1133">Transmembrane helix</keyword>
<evidence type="ECO:0000313" key="2">
    <source>
        <dbReference type="EMBL" id="MFC4628001.1"/>
    </source>
</evidence>
<feature type="transmembrane region" description="Helical" evidence="1">
    <location>
        <begin position="65"/>
        <end position="83"/>
    </location>
</feature>
<keyword evidence="1" id="KW-0472">Membrane</keyword>
<evidence type="ECO:0000313" key="3">
    <source>
        <dbReference type="Proteomes" id="UP001596011"/>
    </source>
</evidence>
<sequence length="392" mass="42861">MPFTVKPYRTPWWTLLRRYLATPQGQGTVLVAVFGGAGIGLVPSITERLVDFLPEELVGQEWHAVIFAAVALLVFLPLAVLGWNRAHARGVGVVINLFPSPSVARVEQTRAASRENHDMTLYIDPRPAVGDTDARPLAIRAAEALDNHVLDSVKNLDQTDVSLYPLAPLYDGFQLGRALWDFRPRSLTVMHKPRVIAAPAVRGVRLSAELTRPMPSAVASLAQPLLDVPHNLDGGLCTRVEGVDDADRHRLALIIDLINDGHVVPNALHVARTGQVHLPRTGRHTGYVLGPTPHDDGDSCAATVVIQTRTDSLDEASPDAFEAVARTIYQTWREARAEWERTIGHDDIETRIFIAAPLAIAIALGWVLHNEAAVHVVHHVRALTGSTRRDPA</sequence>
<organism evidence="2 3">
    <name type="scientific">Promicromonospora alba</name>
    <dbReference type="NCBI Taxonomy" id="1616110"/>
    <lineage>
        <taxon>Bacteria</taxon>
        <taxon>Bacillati</taxon>
        <taxon>Actinomycetota</taxon>
        <taxon>Actinomycetes</taxon>
        <taxon>Micrococcales</taxon>
        <taxon>Promicromonosporaceae</taxon>
        <taxon>Promicromonospora</taxon>
    </lineage>
</organism>
<evidence type="ECO:0008006" key="4">
    <source>
        <dbReference type="Google" id="ProtNLM"/>
    </source>
</evidence>
<proteinExistence type="predicted"/>
<reference evidence="3" key="1">
    <citation type="journal article" date="2019" name="Int. J. Syst. Evol. Microbiol.">
        <title>The Global Catalogue of Microorganisms (GCM) 10K type strain sequencing project: providing services to taxonomists for standard genome sequencing and annotation.</title>
        <authorList>
            <consortium name="The Broad Institute Genomics Platform"/>
            <consortium name="The Broad Institute Genome Sequencing Center for Infectious Disease"/>
            <person name="Wu L."/>
            <person name="Ma J."/>
        </authorList>
    </citation>
    <scope>NUCLEOTIDE SEQUENCE [LARGE SCALE GENOMIC DNA]</scope>
    <source>
        <strain evidence="3">CCUG 42722</strain>
    </source>
</reference>
<evidence type="ECO:0000256" key="1">
    <source>
        <dbReference type="SAM" id="Phobius"/>
    </source>
</evidence>
<comment type="caution">
    <text evidence="2">The sequence shown here is derived from an EMBL/GenBank/DDBJ whole genome shotgun (WGS) entry which is preliminary data.</text>
</comment>
<accession>A0ABV9HCC6</accession>
<dbReference type="Proteomes" id="UP001596011">
    <property type="component" value="Unassembled WGS sequence"/>
</dbReference>
<keyword evidence="1" id="KW-0812">Transmembrane</keyword>
<dbReference type="RefSeq" id="WP_377133664.1">
    <property type="nucleotide sequence ID" value="NZ_JBHSFI010000003.1"/>
</dbReference>
<protein>
    <recommendedName>
        <fullName evidence="4">SAVED domain-containing protein</fullName>
    </recommendedName>
</protein>
<keyword evidence="3" id="KW-1185">Reference proteome</keyword>
<feature type="transmembrane region" description="Helical" evidence="1">
    <location>
        <begin position="27"/>
        <end position="45"/>
    </location>
</feature>
<name>A0ABV9HCC6_9MICO</name>
<dbReference type="EMBL" id="JBHSFI010000003">
    <property type="protein sequence ID" value="MFC4628001.1"/>
    <property type="molecule type" value="Genomic_DNA"/>
</dbReference>
<gene>
    <name evidence="2" type="ORF">ACFO6V_07145</name>
</gene>